<evidence type="ECO:0000256" key="1">
    <source>
        <dbReference type="SAM" id="SignalP"/>
    </source>
</evidence>
<comment type="caution">
    <text evidence="2">The sequence shown here is derived from an EMBL/GenBank/DDBJ whole genome shotgun (WGS) entry which is preliminary data.</text>
</comment>
<evidence type="ECO:0000313" key="3">
    <source>
        <dbReference type="Proteomes" id="UP000028839"/>
    </source>
</evidence>
<keyword evidence="1" id="KW-0732">Signal</keyword>
<dbReference type="Proteomes" id="UP000028839">
    <property type="component" value="Unassembled WGS sequence"/>
</dbReference>
<protein>
    <recommendedName>
        <fullName evidence="4">DUF732 domain-containing protein</fullName>
    </recommendedName>
</protein>
<name>A0A0E2Z2K2_9GAMM</name>
<feature type="chain" id="PRO_5002408171" description="DUF732 domain-containing protein" evidence="1">
    <location>
        <begin position="21"/>
        <end position="111"/>
    </location>
</feature>
<accession>A0A0E2Z2K2</accession>
<dbReference type="EMBL" id="JPGN01000034">
    <property type="protein sequence ID" value="KFI19893.1"/>
    <property type="molecule type" value="Genomic_DNA"/>
</dbReference>
<feature type="signal peptide" evidence="1">
    <location>
        <begin position="1"/>
        <end position="20"/>
    </location>
</feature>
<dbReference type="AlphaFoldDB" id="A0A0E2Z2K2"/>
<evidence type="ECO:0008006" key="4">
    <source>
        <dbReference type="Google" id="ProtNLM"/>
    </source>
</evidence>
<organism evidence="2 3">
    <name type="scientific">Nitrosococcus oceani C-27</name>
    <dbReference type="NCBI Taxonomy" id="314279"/>
    <lineage>
        <taxon>Bacteria</taxon>
        <taxon>Pseudomonadati</taxon>
        <taxon>Pseudomonadota</taxon>
        <taxon>Gammaproteobacteria</taxon>
        <taxon>Chromatiales</taxon>
        <taxon>Chromatiaceae</taxon>
        <taxon>Nitrosococcus</taxon>
    </lineage>
</organism>
<sequence length="111" mass="12817">MKKSASCLIALLVFSCCVYAELQEEKWKTIFLKYLPEDSSKESVEMREYFKKAPVEGIYPFGAGICEALKEGQHKKDILEKSYYHFWGVPASDAMYKASIEVICPEYKARR</sequence>
<proteinExistence type="predicted"/>
<dbReference type="PROSITE" id="PS51257">
    <property type="entry name" value="PROKAR_LIPOPROTEIN"/>
    <property type="match status" value="1"/>
</dbReference>
<reference evidence="2 3" key="1">
    <citation type="submission" date="2014-07" db="EMBL/GenBank/DDBJ databases">
        <title>Comparative analysis of Nitrosococcus oceani genome inventories of strains from Pacific and Atlantic gyres.</title>
        <authorList>
            <person name="Lim C.K."/>
            <person name="Wang L."/>
            <person name="Sayavedra-Soto L.A."/>
            <person name="Klotz M.G."/>
        </authorList>
    </citation>
    <scope>NUCLEOTIDE SEQUENCE [LARGE SCALE GENOMIC DNA]</scope>
    <source>
        <strain evidence="2 3">C-27</strain>
    </source>
</reference>
<dbReference type="HOGENOM" id="CLU_2155680_0_0_6"/>
<evidence type="ECO:0000313" key="2">
    <source>
        <dbReference type="EMBL" id="KFI19893.1"/>
    </source>
</evidence>
<gene>
    <name evidence="2" type="ORF">IB75_05690</name>
</gene>